<feature type="region of interest" description="Disordered" evidence="1">
    <location>
        <begin position="185"/>
        <end position="204"/>
    </location>
</feature>
<accession>A0A1M2W4W0</accession>
<proteinExistence type="predicted"/>
<name>A0A1M2W4W0_TRAPU</name>
<keyword evidence="2" id="KW-1133">Transmembrane helix</keyword>
<evidence type="ECO:0000313" key="3">
    <source>
        <dbReference type="EMBL" id="OJT14790.1"/>
    </source>
</evidence>
<reference evidence="3 4" key="1">
    <citation type="submission" date="2016-10" db="EMBL/GenBank/DDBJ databases">
        <title>Genome sequence of the basidiomycete white-rot fungus Trametes pubescens.</title>
        <authorList>
            <person name="Makela M.R."/>
            <person name="Granchi Z."/>
            <person name="Peng M."/>
            <person name="De Vries R.P."/>
            <person name="Grigoriev I."/>
            <person name="Riley R."/>
            <person name="Hilden K."/>
        </authorList>
    </citation>
    <scope>NUCLEOTIDE SEQUENCE [LARGE SCALE GENOMIC DNA]</scope>
    <source>
        <strain evidence="3 4">FBCC735</strain>
    </source>
</reference>
<feature type="transmembrane region" description="Helical" evidence="2">
    <location>
        <begin position="213"/>
        <end position="235"/>
    </location>
</feature>
<evidence type="ECO:0000256" key="1">
    <source>
        <dbReference type="SAM" id="MobiDB-lite"/>
    </source>
</evidence>
<dbReference type="Proteomes" id="UP000184267">
    <property type="component" value="Unassembled WGS sequence"/>
</dbReference>
<sequence length="384" mass="39906">MPNFTLDDTDATLSYSANGWAVQVPTDPDIDQFFDKTYHAAEVDGATMSFTFQGSGFALYGSKGPQHGKFQVQFDSTVVNLDASAASYLFQQELFAHTFTPVNASASHLVKLTAVLSGDGLQGKWLDVDYITFSSGPSSDTVSSIGTVTSLPPWLSGSSSTSQTSSTASGSRFTPSRYVRLLRGAPNSVLTPTPHPTTSSASASSASSKLPTILAALFGALLGLALVLIMLYILLRRVYNRKRTRERAFRYGQSSVNPAGSLAGTGTAAGGPYAQSAAGSGKSAGAFAFASPTGGGGTVMDLVPLRREESALAPRDGSLSSNVAEMRTVSTDVHAYGGREGAGTPGGGGGGATRALLSASPIAWTRQKKHKGDADSFRTDFLQV</sequence>
<dbReference type="OMA" id="YGSKGPQ"/>
<feature type="region of interest" description="Disordered" evidence="1">
    <location>
        <begin position="154"/>
        <end position="173"/>
    </location>
</feature>
<keyword evidence="2" id="KW-0472">Membrane</keyword>
<dbReference type="OrthoDB" id="2563669at2759"/>
<keyword evidence="4" id="KW-1185">Reference proteome</keyword>
<evidence type="ECO:0000256" key="2">
    <source>
        <dbReference type="SAM" id="Phobius"/>
    </source>
</evidence>
<protein>
    <submittedName>
        <fullName evidence="3">Uncharacterized protein</fullName>
    </submittedName>
</protein>
<keyword evidence="2" id="KW-0812">Transmembrane</keyword>
<dbReference type="EMBL" id="MNAD01000235">
    <property type="protein sequence ID" value="OJT14790.1"/>
    <property type="molecule type" value="Genomic_DNA"/>
</dbReference>
<evidence type="ECO:0000313" key="4">
    <source>
        <dbReference type="Proteomes" id="UP000184267"/>
    </source>
</evidence>
<dbReference type="Gene3D" id="2.60.120.260">
    <property type="entry name" value="Galactose-binding domain-like"/>
    <property type="match status" value="1"/>
</dbReference>
<dbReference type="STRING" id="154538.A0A1M2W4W0"/>
<comment type="caution">
    <text evidence="3">The sequence shown here is derived from an EMBL/GenBank/DDBJ whole genome shotgun (WGS) entry which is preliminary data.</text>
</comment>
<dbReference type="AlphaFoldDB" id="A0A1M2W4W0"/>
<feature type="compositionally biased region" description="Low complexity" evidence="1">
    <location>
        <begin position="154"/>
        <end position="171"/>
    </location>
</feature>
<organism evidence="3 4">
    <name type="scientific">Trametes pubescens</name>
    <name type="common">White-rot fungus</name>
    <dbReference type="NCBI Taxonomy" id="154538"/>
    <lineage>
        <taxon>Eukaryota</taxon>
        <taxon>Fungi</taxon>
        <taxon>Dikarya</taxon>
        <taxon>Basidiomycota</taxon>
        <taxon>Agaricomycotina</taxon>
        <taxon>Agaricomycetes</taxon>
        <taxon>Polyporales</taxon>
        <taxon>Polyporaceae</taxon>
        <taxon>Trametes</taxon>
    </lineage>
</organism>
<gene>
    <name evidence="3" type="ORF">TRAPUB_8644</name>
</gene>